<sequence length="428" mass="47529">MAGLGVGRRSTPSTAWMVHQDWIRRRRVMLGVTKSIIDGEGSSRQRDKVVVACRAPTIRRSSRWCLVVERTGATVIDGSGVKLLDDNGGHKDSIRAVGYSKSGKLFVSAGDDKLVKVWDTKHWRCFCSVASEKKVTSVAIGIDEKFVCFADKFGVVYVVDIRDYDYENPALINKKAVPILSHYCSIITRLEFSPDGQYIVTADRDFKIRVTVFPKEPLNGVHEIQSFCLGHTEFVSCLAFVSNQDYPQGLLLSGSGDSTVRLWEYTSGSLLDTCDVGSKVNWRPSDPFKCLFRSVSRRRATEVHGVYQFLCDSNYIAEDFVSMECLNICKLWKGDLSGKYDCNMLSCALKAPRVLTGFLASTAHPPQSYGCRARRNSIGCMQLLERICYPNLIRYGDRERLAVGDEANSGGRWGLAAIGWGCGLGNCA</sequence>
<dbReference type="HAMAP" id="MF_03056">
    <property type="entry name" value="TRM82"/>
    <property type="match status" value="1"/>
</dbReference>
<evidence type="ECO:0000256" key="2">
    <source>
        <dbReference type="ARBA" id="ARBA00022574"/>
    </source>
</evidence>
<protein>
    <recommendedName>
        <fullName evidence="6">tRNA (guanine-N(7)-)-methyltransferase non-catalytic subunit</fullName>
    </recommendedName>
    <alternativeName>
        <fullName evidence="6">WD repeat-containing protein 4 homolog</fullName>
    </alternativeName>
</protein>
<comment type="caution">
    <text evidence="8">The sequence shown here is derived from an EMBL/GenBank/DDBJ whole genome shotgun (WGS) entry which is preliminary data.</text>
</comment>
<reference evidence="9" key="1">
    <citation type="journal article" date="2024" name="IScience">
        <title>Strigolactones Initiate the Formation of Haustorium-like Structures in Castilleja.</title>
        <authorList>
            <person name="Buerger M."/>
            <person name="Peterson D."/>
            <person name="Chory J."/>
        </authorList>
    </citation>
    <scope>NUCLEOTIDE SEQUENCE [LARGE SCALE GENOMIC DNA]</scope>
</reference>
<feature type="repeat" description="WD" evidence="7">
    <location>
        <begin position="87"/>
        <end position="119"/>
    </location>
</feature>
<comment type="function">
    <text evidence="6">Required for the formation of N(7)-methylguanine at position 46 (m7G46) in tRNA. In the complex, it is required to stabilize and induce conformational changes of the catalytic subunit.</text>
</comment>
<dbReference type="PROSITE" id="PS50294">
    <property type="entry name" value="WD_REPEATS_REGION"/>
    <property type="match status" value="2"/>
</dbReference>
<dbReference type="SMART" id="SM00320">
    <property type="entry name" value="WD40"/>
    <property type="match status" value="3"/>
</dbReference>
<evidence type="ECO:0000256" key="5">
    <source>
        <dbReference type="ARBA" id="ARBA00023242"/>
    </source>
</evidence>
<comment type="pathway">
    <text evidence="6">tRNA modification; N(7)-methylguanine-tRNA biosynthesis.</text>
</comment>
<dbReference type="SUPFAM" id="SSF50978">
    <property type="entry name" value="WD40 repeat-like"/>
    <property type="match status" value="1"/>
</dbReference>
<evidence type="ECO:0000313" key="9">
    <source>
        <dbReference type="Proteomes" id="UP001632038"/>
    </source>
</evidence>
<evidence type="ECO:0000256" key="7">
    <source>
        <dbReference type="PROSITE-ProRule" id="PRU00221"/>
    </source>
</evidence>
<comment type="subcellular location">
    <subcellularLocation>
        <location evidence="1 6">Nucleus</location>
    </subcellularLocation>
</comment>
<dbReference type="AlphaFoldDB" id="A0ABD3C1E3"/>
<evidence type="ECO:0000256" key="3">
    <source>
        <dbReference type="ARBA" id="ARBA00022694"/>
    </source>
</evidence>
<dbReference type="Proteomes" id="UP001632038">
    <property type="component" value="Unassembled WGS sequence"/>
</dbReference>
<evidence type="ECO:0000256" key="6">
    <source>
        <dbReference type="HAMAP-Rule" id="MF_03056"/>
    </source>
</evidence>
<dbReference type="InterPro" id="IPR036322">
    <property type="entry name" value="WD40_repeat_dom_sf"/>
</dbReference>
<dbReference type="InterPro" id="IPR028884">
    <property type="entry name" value="Trm82"/>
</dbReference>
<accession>A0ABD3C1E3</accession>
<dbReference type="PROSITE" id="PS50082">
    <property type="entry name" value="WD_REPEATS_2"/>
    <property type="match status" value="2"/>
</dbReference>
<dbReference type="PANTHER" id="PTHR16288">
    <property type="entry name" value="WD40 REPEAT PROTEIN 4"/>
    <property type="match status" value="1"/>
</dbReference>
<comment type="subunit">
    <text evidence="6">Forms a heterodimer with the catalytic subunit.</text>
</comment>
<feature type="repeat" description="WD" evidence="7">
    <location>
        <begin position="228"/>
        <end position="273"/>
    </location>
</feature>
<proteinExistence type="inferred from homology"/>
<keyword evidence="9" id="KW-1185">Reference proteome</keyword>
<dbReference type="GO" id="GO:0106004">
    <property type="term" value="P:tRNA (guanine-N7)-methylation"/>
    <property type="evidence" value="ECO:0007669"/>
    <property type="project" value="UniProtKB-UniRule"/>
</dbReference>
<name>A0ABD3C1E3_9LAMI</name>
<evidence type="ECO:0000256" key="1">
    <source>
        <dbReference type="ARBA" id="ARBA00004123"/>
    </source>
</evidence>
<dbReference type="GO" id="GO:0005634">
    <property type="term" value="C:nucleus"/>
    <property type="evidence" value="ECO:0007669"/>
    <property type="project" value="UniProtKB-SubCell"/>
</dbReference>
<dbReference type="InterPro" id="IPR001680">
    <property type="entry name" value="WD40_rpt"/>
</dbReference>
<keyword evidence="3 6" id="KW-0819">tRNA processing</keyword>
<keyword evidence="2 6" id="KW-0853">WD repeat</keyword>
<evidence type="ECO:0000256" key="4">
    <source>
        <dbReference type="ARBA" id="ARBA00022737"/>
    </source>
</evidence>
<keyword evidence="4 6" id="KW-0677">Repeat</keyword>
<comment type="similarity">
    <text evidence="6">Belongs to the WD repeat TRM82 family.</text>
</comment>
<dbReference type="PANTHER" id="PTHR16288:SF0">
    <property type="entry name" value="TRNA (GUANINE-N(7)-)-METHYLTRANSFERASE NON-CATALYTIC SUBUNIT WDR4"/>
    <property type="match status" value="1"/>
</dbReference>
<keyword evidence="5 6" id="KW-0539">Nucleus</keyword>
<dbReference type="InterPro" id="IPR015943">
    <property type="entry name" value="WD40/YVTN_repeat-like_dom_sf"/>
</dbReference>
<evidence type="ECO:0000313" key="8">
    <source>
        <dbReference type="EMBL" id="KAL3623600.1"/>
    </source>
</evidence>
<dbReference type="Pfam" id="PF00400">
    <property type="entry name" value="WD40"/>
    <property type="match status" value="3"/>
</dbReference>
<dbReference type="Gene3D" id="2.130.10.10">
    <property type="entry name" value="YVTN repeat-like/Quinoprotein amine dehydrogenase"/>
    <property type="match status" value="1"/>
</dbReference>
<organism evidence="8 9">
    <name type="scientific">Castilleja foliolosa</name>
    <dbReference type="NCBI Taxonomy" id="1961234"/>
    <lineage>
        <taxon>Eukaryota</taxon>
        <taxon>Viridiplantae</taxon>
        <taxon>Streptophyta</taxon>
        <taxon>Embryophyta</taxon>
        <taxon>Tracheophyta</taxon>
        <taxon>Spermatophyta</taxon>
        <taxon>Magnoliopsida</taxon>
        <taxon>eudicotyledons</taxon>
        <taxon>Gunneridae</taxon>
        <taxon>Pentapetalae</taxon>
        <taxon>asterids</taxon>
        <taxon>lamiids</taxon>
        <taxon>Lamiales</taxon>
        <taxon>Orobanchaceae</taxon>
        <taxon>Pedicularideae</taxon>
        <taxon>Castillejinae</taxon>
        <taxon>Castilleja</taxon>
    </lineage>
</organism>
<gene>
    <name evidence="8" type="ORF">CASFOL_032416</name>
</gene>
<dbReference type="EMBL" id="JAVIJP010000054">
    <property type="protein sequence ID" value="KAL3623600.1"/>
    <property type="molecule type" value="Genomic_DNA"/>
</dbReference>